<dbReference type="Proteomes" id="UP001148312">
    <property type="component" value="Unassembled WGS sequence"/>
</dbReference>
<sequence>MASMKNINPSSQTFFLQSDISLLKNVDKACAEIAPREQKVNLLFMTPGVMTMKGRQETAEGLDRKFVLHYYARMRFIYKLLPLLRRLHNRGPRVMALGYRGSSRYSTPWLRFVLAAQACLTSPT</sequence>
<dbReference type="EMBL" id="JAPWDQ010000005">
    <property type="protein sequence ID" value="KAJ5485326.1"/>
    <property type="molecule type" value="Genomic_DNA"/>
</dbReference>
<name>A0A9X0BUY7_9EURO</name>
<dbReference type="InterPro" id="IPR052228">
    <property type="entry name" value="Sec_Metab_Biosynth_Oxidored"/>
</dbReference>
<dbReference type="PANTHER" id="PTHR47534">
    <property type="entry name" value="YALI0E05731P"/>
    <property type="match status" value="1"/>
</dbReference>
<organism evidence="2 3">
    <name type="scientific">Penicillium diatomitis</name>
    <dbReference type="NCBI Taxonomy" id="2819901"/>
    <lineage>
        <taxon>Eukaryota</taxon>
        <taxon>Fungi</taxon>
        <taxon>Dikarya</taxon>
        <taxon>Ascomycota</taxon>
        <taxon>Pezizomycotina</taxon>
        <taxon>Eurotiomycetes</taxon>
        <taxon>Eurotiomycetidae</taxon>
        <taxon>Eurotiales</taxon>
        <taxon>Aspergillaceae</taxon>
        <taxon>Penicillium</taxon>
    </lineage>
</organism>
<reference evidence="2" key="2">
    <citation type="journal article" date="2023" name="IMA Fungus">
        <title>Comparative genomic study of the Penicillium genus elucidates a diverse pangenome and 15 lateral gene transfer events.</title>
        <authorList>
            <person name="Petersen C."/>
            <person name="Sorensen T."/>
            <person name="Nielsen M.R."/>
            <person name="Sondergaard T.E."/>
            <person name="Sorensen J.L."/>
            <person name="Fitzpatrick D.A."/>
            <person name="Frisvad J.C."/>
            <person name="Nielsen K.L."/>
        </authorList>
    </citation>
    <scope>NUCLEOTIDE SEQUENCE</scope>
    <source>
        <strain evidence="2">IBT 30728</strain>
    </source>
</reference>
<comment type="caution">
    <text evidence="2">The sequence shown here is derived from an EMBL/GenBank/DDBJ whole genome shotgun (WGS) entry which is preliminary data.</text>
</comment>
<evidence type="ECO:0000313" key="3">
    <source>
        <dbReference type="Proteomes" id="UP001148312"/>
    </source>
</evidence>
<dbReference type="InterPro" id="IPR036291">
    <property type="entry name" value="NAD(P)-bd_dom_sf"/>
</dbReference>
<keyword evidence="3" id="KW-1185">Reference proteome</keyword>
<gene>
    <name evidence="2" type="ORF">N7539_005314</name>
</gene>
<dbReference type="AlphaFoldDB" id="A0A9X0BUY7"/>
<dbReference type="PANTHER" id="PTHR47534:SF2">
    <property type="entry name" value="KETOREDUCTASE (KR) DOMAIN-CONTAINING PROTEIN-RELATED"/>
    <property type="match status" value="1"/>
</dbReference>
<evidence type="ECO:0000313" key="2">
    <source>
        <dbReference type="EMBL" id="KAJ5485326.1"/>
    </source>
</evidence>
<evidence type="ECO:0000256" key="1">
    <source>
        <dbReference type="ARBA" id="ARBA00023002"/>
    </source>
</evidence>
<accession>A0A9X0BUY7</accession>
<dbReference type="GeneID" id="81625165"/>
<protein>
    <submittedName>
        <fullName evidence="2">Uncharacterized protein</fullName>
    </submittedName>
</protein>
<keyword evidence="1" id="KW-0560">Oxidoreductase</keyword>
<reference evidence="2" key="1">
    <citation type="submission" date="2022-12" db="EMBL/GenBank/DDBJ databases">
        <authorList>
            <person name="Petersen C."/>
        </authorList>
    </citation>
    <scope>NUCLEOTIDE SEQUENCE</scope>
    <source>
        <strain evidence="2">IBT 30728</strain>
    </source>
</reference>
<dbReference type="GO" id="GO:0016491">
    <property type="term" value="F:oxidoreductase activity"/>
    <property type="evidence" value="ECO:0007669"/>
    <property type="project" value="UniProtKB-KW"/>
</dbReference>
<dbReference type="RefSeq" id="XP_056790110.1">
    <property type="nucleotide sequence ID" value="XM_056934916.1"/>
</dbReference>
<proteinExistence type="predicted"/>
<dbReference type="SUPFAM" id="SSF51735">
    <property type="entry name" value="NAD(P)-binding Rossmann-fold domains"/>
    <property type="match status" value="1"/>
</dbReference>
<dbReference type="Gene3D" id="3.40.50.720">
    <property type="entry name" value="NAD(P)-binding Rossmann-like Domain"/>
    <property type="match status" value="1"/>
</dbReference>